<evidence type="ECO:0000256" key="1">
    <source>
        <dbReference type="SAM" id="MobiDB-lite"/>
    </source>
</evidence>
<dbReference type="Proteomes" id="UP000290289">
    <property type="component" value="Chromosome 10"/>
</dbReference>
<reference evidence="2 3" key="1">
    <citation type="submission" date="2018-10" db="EMBL/GenBank/DDBJ databases">
        <title>A high-quality apple genome assembly.</title>
        <authorList>
            <person name="Hu J."/>
        </authorList>
    </citation>
    <scope>NUCLEOTIDE SEQUENCE [LARGE SCALE GENOMIC DNA]</scope>
    <source>
        <strain evidence="3">cv. HFTH1</strain>
        <tissue evidence="2">Young leaf</tissue>
    </source>
</reference>
<evidence type="ECO:0000313" key="3">
    <source>
        <dbReference type="Proteomes" id="UP000290289"/>
    </source>
</evidence>
<protein>
    <submittedName>
        <fullName evidence="2">Uncharacterized protein</fullName>
    </submittedName>
</protein>
<proteinExistence type="predicted"/>
<accession>A0A498J254</accession>
<comment type="caution">
    <text evidence="2">The sequence shown here is derived from an EMBL/GenBank/DDBJ whole genome shotgun (WGS) entry which is preliminary data.</text>
</comment>
<dbReference type="EMBL" id="RDQH01000336">
    <property type="protein sequence ID" value="RXH88062.1"/>
    <property type="molecule type" value="Genomic_DNA"/>
</dbReference>
<feature type="compositionally biased region" description="Polar residues" evidence="1">
    <location>
        <begin position="130"/>
        <end position="151"/>
    </location>
</feature>
<feature type="region of interest" description="Disordered" evidence="1">
    <location>
        <begin position="180"/>
        <end position="214"/>
    </location>
</feature>
<sequence length="238" mass="27087">MTNSVATRILMMHMIHEEEEESHNANEDHFDTEDDNQIIFGTQIPNEQVQDVQDVTQNSAYPNIECEERNADITDMNAIEIDRVINFVVNFHKEKEVKKVALRTRSKNNYIISSSTASSTSETRSKCRISPSTVSSNSGTRSKCKINSSTVNSPRKVGVKIQQTLYKWLLAPLMGEEKWESNSKEELTQEELTQSQTDPEQEANAESIPQLSIHPVESVIKTKKQQSLYEWLLAPLTE</sequence>
<gene>
    <name evidence="2" type="ORF">DVH24_042133</name>
</gene>
<dbReference type="AlphaFoldDB" id="A0A498J254"/>
<organism evidence="2 3">
    <name type="scientific">Malus domestica</name>
    <name type="common">Apple</name>
    <name type="synonym">Pyrus malus</name>
    <dbReference type="NCBI Taxonomy" id="3750"/>
    <lineage>
        <taxon>Eukaryota</taxon>
        <taxon>Viridiplantae</taxon>
        <taxon>Streptophyta</taxon>
        <taxon>Embryophyta</taxon>
        <taxon>Tracheophyta</taxon>
        <taxon>Spermatophyta</taxon>
        <taxon>Magnoliopsida</taxon>
        <taxon>eudicotyledons</taxon>
        <taxon>Gunneridae</taxon>
        <taxon>Pentapetalae</taxon>
        <taxon>rosids</taxon>
        <taxon>fabids</taxon>
        <taxon>Rosales</taxon>
        <taxon>Rosaceae</taxon>
        <taxon>Amygdaloideae</taxon>
        <taxon>Maleae</taxon>
        <taxon>Malus</taxon>
    </lineage>
</organism>
<name>A0A498J254_MALDO</name>
<feature type="region of interest" description="Disordered" evidence="1">
    <location>
        <begin position="114"/>
        <end position="151"/>
    </location>
</feature>
<keyword evidence="3" id="KW-1185">Reference proteome</keyword>
<evidence type="ECO:0000313" key="2">
    <source>
        <dbReference type="EMBL" id="RXH88062.1"/>
    </source>
</evidence>